<dbReference type="InterPro" id="IPR002014">
    <property type="entry name" value="VHS_dom"/>
</dbReference>
<gene>
    <name evidence="4" type="ORF">CYMTET_13716</name>
</gene>
<accession>A0AAE0LAX3</accession>
<feature type="region of interest" description="Disordered" evidence="2">
    <location>
        <begin position="566"/>
        <end position="597"/>
    </location>
</feature>
<reference evidence="4 5" key="1">
    <citation type="journal article" date="2015" name="Genome Biol. Evol.">
        <title>Comparative Genomics of a Bacterivorous Green Alga Reveals Evolutionary Causalities and Consequences of Phago-Mixotrophic Mode of Nutrition.</title>
        <authorList>
            <person name="Burns J.A."/>
            <person name="Paasch A."/>
            <person name="Narechania A."/>
            <person name="Kim E."/>
        </authorList>
    </citation>
    <scope>NUCLEOTIDE SEQUENCE [LARGE SCALE GENOMIC DNA]</scope>
    <source>
        <strain evidence="4 5">PLY_AMNH</strain>
    </source>
</reference>
<dbReference type="EMBL" id="LGRX02005508">
    <property type="protein sequence ID" value="KAK3278342.1"/>
    <property type="molecule type" value="Genomic_DNA"/>
</dbReference>
<feature type="coiled-coil region" evidence="1">
    <location>
        <begin position="390"/>
        <end position="435"/>
    </location>
</feature>
<dbReference type="SUPFAM" id="SSF48464">
    <property type="entry name" value="ENTH/VHS domain"/>
    <property type="match status" value="1"/>
</dbReference>
<name>A0AAE0LAX3_9CHLO</name>
<organism evidence="4 5">
    <name type="scientific">Cymbomonas tetramitiformis</name>
    <dbReference type="NCBI Taxonomy" id="36881"/>
    <lineage>
        <taxon>Eukaryota</taxon>
        <taxon>Viridiplantae</taxon>
        <taxon>Chlorophyta</taxon>
        <taxon>Pyramimonadophyceae</taxon>
        <taxon>Pyramimonadales</taxon>
        <taxon>Pyramimonadaceae</taxon>
        <taxon>Cymbomonas</taxon>
    </lineage>
</organism>
<sequence>MATQQETAASVRHFRNLIQLSAEYPDRWEDVIHFCDSIREGDDAMTFSAVRALEASIESIDPRECAAGLRFLEITVKNFYDPKGKSVRANPLQDILVDLFTDVWIARFHQVAASHPHNESIRNFLRGCIREWVQSLPSSMRSSPSKSAMLELCEHLEQPVPAQPTASQSRMIQTLGVAQPVMTAPGGVQPEHGALVSTDAGPALPQQWAQQGLPPVPQPDQAPTRAPPVPQQWAQQGLPPVPQPNQAPPRAPPPLPNNAAATLGSPYPVDFLRAQPATPVPQGIPIPQSTAFPGGPGSIPAGHVATGLPVQPPGLGDEATAAAQAEAEARERAFAADLERALELSRTESRENQASAFTEDQALHAALEISRLEEAERVGGAAQLEAVLQVSQLEAEAQLEKNRQATLRDELQHAYALLTKSQEEKKRELRNIDEEMAVAAGGQGDWELITELSKQHSLLEEEAKAVGKCRELVLNTVTSLDSMKDLVARENASEAEVGLLEERALQALIAALTEHSQDTPTDSVGSAIYRELQEKFGERWDTPAEEKKLARKGSGAFGWLKSKLSDFSNKGKESPPSKPPAVGSASQGAVGNSAVRL</sequence>
<proteinExistence type="predicted"/>
<dbReference type="Gene3D" id="1.25.40.90">
    <property type="match status" value="1"/>
</dbReference>
<evidence type="ECO:0000313" key="5">
    <source>
        <dbReference type="Proteomes" id="UP001190700"/>
    </source>
</evidence>
<comment type="caution">
    <text evidence="4">The sequence shown here is derived from an EMBL/GenBank/DDBJ whole genome shotgun (WGS) entry which is preliminary data.</text>
</comment>
<dbReference type="Proteomes" id="UP001190700">
    <property type="component" value="Unassembled WGS sequence"/>
</dbReference>
<dbReference type="InterPro" id="IPR008942">
    <property type="entry name" value="ENTH_VHS"/>
</dbReference>
<evidence type="ECO:0000256" key="2">
    <source>
        <dbReference type="SAM" id="MobiDB-lite"/>
    </source>
</evidence>
<feature type="domain" description="VHS" evidence="3">
    <location>
        <begin position="28"/>
        <end position="164"/>
    </location>
</feature>
<keyword evidence="5" id="KW-1185">Reference proteome</keyword>
<feature type="compositionally biased region" description="Pro residues" evidence="2">
    <location>
        <begin position="239"/>
        <end position="256"/>
    </location>
</feature>
<dbReference type="PROSITE" id="PS50179">
    <property type="entry name" value="VHS"/>
    <property type="match status" value="1"/>
</dbReference>
<feature type="compositionally biased region" description="Pro residues" evidence="2">
    <location>
        <begin position="214"/>
        <end position="230"/>
    </location>
</feature>
<evidence type="ECO:0000256" key="1">
    <source>
        <dbReference type="SAM" id="Coils"/>
    </source>
</evidence>
<evidence type="ECO:0000313" key="4">
    <source>
        <dbReference type="EMBL" id="KAK3278342.1"/>
    </source>
</evidence>
<dbReference type="GO" id="GO:0043130">
    <property type="term" value="F:ubiquitin binding"/>
    <property type="evidence" value="ECO:0007669"/>
    <property type="project" value="InterPro"/>
</dbReference>
<protein>
    <recommendedName>
        <fullName evidence="3">VHS domain-containing protein</fullName>
    </recommendedName>
</protein>
<keyword evidence="1" id="KW-0175">Coiled coil</keyword>
<evidence type="ECO:0000259" key="3">
    <source>
        <dbReference type="PROSITE" id="PS50179"/>
    </source>
</evidence>
<dbReference type="AlphaFoldDB" id="A0AAE0LAX3"/>
<dbReference type="GO" id="GO:0035091">
    <property type="term" value="F:phosphatidylinositol binding"/>
    <property type="evidence" value="ECO:0007669"/>
    <property type="project" value="InterPro"/>
</dbReference>
<feature type="region of interest" description="Disordered" evidence="2">
    <location>
        <begin position="205"/>
        <end position="302"/>
    </location>
</feature>